<evidence type="ECO:0000256" key="15">
    <source>
        <dbReference type="SAM" id="Coils"/>
    </source>
</evidence>
<evidence type="ECO:0000256" key="4">
    <source>
        <dbReference type="ARBA" id="ARBA00022695"/>
    </source>
</evidence>
<evidence type="ECO:0000256" key="14">
    <source>
        <dbReference type="PROSITE-ProRule" id="PRU01256"/>
    </source>
</evidence>
<name>A0A914C3X4_9BILA</name>
<dbReference type="InterPro" id="IPR050116">
    <property type="entry name" value="DNA_polymerase-Y"/>
</dbReference>
<protein>
    <recommendedName>
        <fullName evidence="2">DNA polymerase kappa</fullName>
        <ecNumber evidence="1">2.7.7.7</ecNumber>
    </recommendedName>
</protein>
<keyword evidence="10" id="KW-0460">Magnesium</keyword>
<feature type="domain" description="UBZ4-type" evidence="18">
    <location>
        <begin position="551"/>
        <end position="581"/>
    </location>
</feature>
<dbReference type="InterPro" id="IPR006642">
    <property type="entry name" value="Rad18_UBZ4"/>
</dbReference>
<reference evidence="20" key="1">
    <citation type="submission" date="2022-11" db="UniProtKB">
        <authorList>
            <consortium name="WormBaseParasite"/>
        </authorList>
    </citation>
    <scope>IDENTIFICATION</scope>
</reference>
<dbReference type="Gene3D" id="1.10.150.20">
    <property type="entry name" value="5' to 3' exonuclease, C-terminal subdomain"/>
    <property type="match status" value="1"/>
</dbReference>
<evidence type="ECO:0000256" key="10">
    <source>
        <dbReference type="ARBA" id="ARBA00022842"/>
    </source>
</evidence>
<keyword evidence="9" id="KW-0862">Zinc</keyword>
<keyword evidence="5" id="KW-0235">DNA replication</keyword>
<dbReference type="PANTHER" id="PTHR11076:SF33">
    <property type="entry name" value="DNA POLYMERASE KAPPA"/>
    <property type="match status" value="1"/>
</dbReference>
<dbReference type="InterPro" id="IPR017961">
    <property type="entry name" value="DNA_pol_Y-fam_little_finger"/>
</dbReference>
<dbReference type="Gene3D" id="3.30.70.270">
    <property type="match status" value="1"/>
</dbReference>
<dbReference type="SUPFAM" id="SSF56672">
    <property type="entry name" value="DNA/RNA polymerases"/>
    <property type="match status" value="1"/>
</dbReference>
<evidence type="ECO:0000256" key="6">
    <source>
        <dbReference type="ARBA" id="ARBA00022723"/>
    </source>
</evidence>
<evidence type="ECO:0000256" key="5">
    <source>
        <dbReference type="ARBA" id="ARBA00022705"/>
    </source>
</evidence>
<evidence type="ECO:0000256" key="9">
    <source>
        <dbReference type="ARBA" id="ARBA00022833"/>
    </source>
</evidence>
<evidence type="ECO:0000259" key="17">
    <source>
        <dbReference type="PROSITE" id="PS50173"/>
    </source>
</evidence>
<dbReference type="Gene3D" id="3.40.1170.60">
    <property type="match status" value="1"/>
</dbReference>
<evidence type="ECO:0000256" key="8">
    <source>
        <dbReference type="ARBA" id="ARBA00022771"/>
    </source>
</evidence>
<accession>A0A914C3X4</accession>
<dbReference type="Gene3D" id="1.10.150.810">
    <property type="match status" value="1"/>
</dbReference>
<dbReference type="PROSITE" id="PS50173">
    <property type="entry name" value="UMUC"/>
    <property type="match status" value="1"/>
</dbReference>
<dbReference type="Gene3D" id="3.30.1490.100">
    <property type="entry name" value="DNA polymerase, Y-family, little finger domain"/>
    <property type="match status" value="1"/>
</dbReference>
<dbReference type="InterPro" id="IPR022880">
    <property type="entry name" value="DNApol_IV"/>
</dbReference>
<dbReference type="SMART" id="SM00734">
    <property type="entry name" value="ZnF_Rad18"/>
    <property type="match status" value="1"/>
</dbReference>
<feature type="region of interest" description="Disordered" evidence="16">
    <location>
        <begin position="605"/>
        <end position="640"/>
    </location>
</feature>
<evidence type="ECO:0000256" key="3">
    <source>
        <dbReference type="ARBA" id="ARBA00022679"/>
    </source>
</evidence>
<keyword evidence="6" id="KW-0479">Metal-binding</keyword>
<evidence type="ECO:0000256" key="7">
    <source>
        <dbReference type="ARBA" id="ARBA00022763"/>
    </source>
</evidence>
<dbReference type="GO" id="GO:0006260">
    <property type="term" value="P:DNA replication"/>
    <property type="evidence" value="ECO:0007669"/>
    <property type="project" value="UniProtKB-KW"/>
</dbReference>
<dbReference type="Gene3D" id="3.30.160.60">
    <property type="entry name" value="Classic Zinc Finger"/>
    <property type="match status" value="1"/>
</dbReference>
<keyword evidence="4" id="KW-0548">Nucleotidyltransferase</keyword>
<dbReference type="GO" id="GO:0003887">
    <property type="term" value="F:DNA-directed DNA polymerase activity"/>
    <property type="evidence" value="ECO:0007669"/>
    <property type="project" value="UniProtKB-KW"/>
</dbReference>
<keyword evidence="19" id="KW-1185">Reference proteome</keyword>
<evidence type="ECO:0000313" key="20">
    <source>
        <dbReference type="WBParaSite" id="ACRNAN_Path_22.g76.t1"/>
    </source>
</evidence>
<keyword evidence="15" id="KW-0175">Coiled coil</keyword>
<dbReference type="InterPro" id="IPR043128">
    <property type="entry name" value="Rev_trsase/Diguanyl_cyclase"/>
</dbReference>
<proteinExistence type="predicted"/>
<dbReference type="PANTHER" id="PTHR11076">
    <property type="entry name" value="DNA REPAIR POLYMERASE UMUC / TRANSFERASE FAMILY MEMBER"/>
    <property type="match status" value="1"/>
</dbReference>
<evidence type="ECO:0000256" key="1">
    <source>
        <dbReference type="ARBA" id="ARBA00012417"/>
    </source>
</evidence>
<dbReference type="GO" id="GO:0003684">
    <property type="term" value="F:damaged DNA binding"/>
    <property type="evidence" value="ECO:0007669"/>
    <property type="project" value="InterPro"/>
</dbReference>
<dbReference type="Proteomes" id="UP000887540">
    <property type="component" value="Unplaced"/>
</dbReference>
<dbReference type="GO" id="GO:0008270">
    <property type="term" value="F:zinc ion binding"/>
    <property type="evidence" value="ECO:0007669"/>
    <property type="project" value="UniProtKB-KW"/>
</dbReference>
<dbReference type="InterPro" id="IPR001126">
    <property type="entry name" value="UmuC"/>
</dbReference>
<keyword evidence="3" id="KW-0808">Transferase</keyword>
<dbReference type="InterPro" id="IPR036775">
    <property type="entry name" value="DNA_pol_Y-fam_lit_finger_sf"/>
</dbReference>
<dbReference type="FunFam" id="3.30.1490.100:FF:000004">
    <property type="entry name" value="DNA polymerase IV"/>
    <property type="match status" value="1"/>
</dbReference>
<dbReference type="AlphaFoldDB" id="A0A914C3X4"/>
<dbReference type="Pfam" id="PF00817">
    <property type="entry name" value="IMS"/>
    <property type="match status" value="1"/>
</dbReference>
<feature type="domain" description="UmuC" evidence="17">
    <location>
        <begin position="89"/>
        <end position="324"/>
    </location>
</feature>
<dbReference type="InterPro" id="IPR043502">
    <property type="entry name" value="DNA/RNA_pol_sf"/>
</dbReference>
<evidence type="ECO:0000259" key="18">
    <source>
        <dbReference type="PROSITE" id="PS51908"/>
    </source>
</evidence>
<feature type="region of interest" description="Disordered" evidence="16">
    <location>
        <begin position="513"/>
        <end position="547"/>
    </location>
</feature>
<sequence length="640" mass="72406">MTLTVNAFSANKAGMTGLDKEKIQKIISSNTSSNFQEYSSKQIHRIETRIKRKNELLSRLSQEEIAKAEAEMNLEAAHLEAQRDLTRVKVHIDMDAFFASVEMRDDPTLRSIPMGVGTDLMLGTSNYIARKFGVRSAMPGYMARKLCPELTIVKGDYRKYRKESLIIRKVFDEYDPNLKTGGLDEVYMDLTDYVAARKGPVSRKRIRYRGDCVCRLPLLSENDTINVGANTTDEVCKKCGKIRLCVEDMVDFGTTVEEIVNEIRFRVEQISGLTCSAGIASNGMLAKICSDINKPNGQFRLADDKETIIEFMRTLPIRKVSGIGAVTEAILKGIGVEKCGDLFEKRGIIKLLFKELAWHWFLRVALGVSQRGTSEETDNCIRHRKSISTERTFKPTIQLEKLLDTLHYLCAKLIESLGKCNILGGHVATLIIKLANFDRINRSQTVNYRINTVDNLYSMMEGLLRKEMKRGLKIRLLGVRLSKLEFLEKETEITKRESQKSLHEFLVPKKRLSTSTKNEDSDDLFSDQSTISPSDSEDNITEIPSTSSRSTIQCPICNRNFEYDENGKINSHIDECLNLEVITQIEETPPEVIKPINQAKLSSKIKSETKNNALKKKKSNSSRAPNGTRPLTNYFPVNLK</sequence>
<evidence type="ECO:0000256" key="2">
    <source>
        <dbReference type="ARBA" id="ARBA00016178"/>
    </source>
</evidence>
<dbReference type="GO" id="GO:0042276">
    <property type="term" value="P:error-prone translesion synthesis"/>
    <property type="evidence" value="ECO:0007669"/>
    <property type="project" value="TreeGrafter"/>
</dbReference>
<dbReference type="SUPFAM" id="SSF100879">
    <property type="entry name" value="Lesion bypass DNA polymerase (Y-family), little finger domain"/>
    <property type="match status" value="1"/>
</dbReference>
<dbReference type="PROSITE" id="PS51908">
    <property type="entry name" value="ZF_UBZ4"/>
    <property type="match status" value="1"/>
</dbReference>
<comment type="catalytic activity">
    <reaction evidence="13">
        <text>DNA(n) + a 2'-deoxyribonucleoside 5'-triphosphate = DNA(n+1) + diphosphate</text>
        <dbReference type="Rhea" id="RHEA:22508"/>
        <dbReference type="Rhea" id="RHEA-COMP:17339"/>
        <dbReference type="Rhea" id="RHEA-COMP:17340"/>
        <dbReference type="ChEBI" id="CHEBI:33019"/>
        <dbReference type="ChEBI" id="CHEBI:61560"/>
        <dbReference type="ChEBI" id="CHEBI:173112"/>
        <dbReference type="EC" id="2.7.7.7"/>
    </reaction>
</comment>
<organism evidence="19 20">
    <name type="scientific">Acrobeloides nanus</name>
    <dbReference type="NCBI Taxonomy" id="290746"/>
    <lineage>
        <taxon>Eukaryota</taxon>
        <taxon>Metazoa</taxon>
        <taxon>Ecdysozoa</taxon>
        <taxon>Nematoda</taxon>
        <taxon>Chromadorea</taxon>
        <taxon>Rhabditida</taxon>
        <taxon>Tylenchina</taxon>
        <taxon>Cephalobomorpha</taxon>
        <taxon>Cephaloboidea</taxon>
        <taxon>Cephalobidae</taxon>
        <taxon>Acrobeloides</taxon>
    </lineage>
</organism>
<dbReference type="Pfam" id="PF11799">
    <property type="entry name" value="IMS_C"/>
    <property type="match status" value="1"/>
</dbReference>
<dbReference type="EC" id="2.7.7.7" evidence="1"/>
<evidence type="ECO:0000256" key="13">
    <source>
        <dbReference type="ARBA" id="ARBA00049244"/>
    </source>
</evidence>
<dbReference type="PIRSF" id="PIRSF036603">
    <property type="entry name" value="DPol_eta"/>
    <property type="match status" value="1"/>
</dbReference>
<evidence type="ECO:0000256" key="11">
    <source>
        <dbReference type="ARBA" id="ARBA00022932"/>
    </source>
</evidence>
<keyword evidence="7 14" id="KW-0227">DNA damage</keyword>
<dbReference type="FunFam" id="1.10.150.810:FF:000001">
    <property type="entry name" value="DNA polymerase kappa"/>
    <property type="match status" value="1"/>
</dbReference>
<dbReference type="WBParaSite" id="ACRNAN_Path_22.g76.t1">
    <property type="protein sequence ID" value="ACRNAN_Path_22.g76.t1"/>
    <property type="gene ID" value="ACRNAN_Path_22.g76"/>
</dbReference>
<feature type="coiled-coil region" evidence="15">
    <location>
        <begin position="43"/>
        <end position="80"/>
    </location>
</feature>
<evidence type="ECO:0000313" key="19">
    <source>
        <dbReference type="Proteomes" id="UP000887540"/>
    </source>
</evidence>
<keyword evidence="8 14" id="KW-0863">Zinc-finger</keyword>
<dbReference type="GO" id="GO:0005634">
    <property type="term" value="C:nucleus"/>
    <property type="evidence" value="ECO:0007669"/>
    <property type="project" value="TreeGrafter"/>
</dbReference>
<evidence type="ECO:0000256" key="16">
    <source>
        <dbReference type="SAM" id="MobiDB-lite"/>
    </source>
</evidence>
<keyword evidence="11" id="KW-0239">DNA-directed DNA polymerase</keyword>
<dbReference type="GO" id="GO:0006281">
    <property type="term" value="P:DNA repair"/>
    <property type="evidence" value="ECO:0007669"/>
    <property type="project" value="UniProtKB-KW"/>
</dbReference>
<evidence type="ECO:0000256" key="12">
    <source>
        <dbReference type="ARBA" id="ARBA00023204"/>
    </source>
</evidence>
<keyword evidence="12 14" id="KW-0234">DNA repair</keyword>
<dbReference type="CDD" id="cd03586">
    <property type="entry name" value="PolY_Pol_IV_kappa"/>
    <property type="match status" value="1"/>
</dbReference>